<evidence type="ECO:0000256" key="3">
    <source>
        <dbReference type="ARBA" id="ARBA00022729"/>
    </source>
</evidence>
<dbReference type="PROSITE" id="PS00484">
    <property type="entry name" value="THYROGLOBULIN_1_1"/>
    <property type="match status" value="1"/>
</dbReference>
<organism evidence="14 15">
    <name type="scientific">Petromyzon marinus</name>
    <name type="common">Sea lamprey</name>
    <dbReference type="NCBI Taxonomy" id="7757"/>
    <lineage>
        <taxon>Eukaryota</taxon>
        <taxon>Metazoa</taxon>
        <taxon>Chordata</taxon>
        <taxon>Craniata</taxon>
        <taxon>Vertebrata</taxon>
        <taxon>Cyclostomata</taxon>
        <taxon>Hyperoartia</taxon>
        <taxon>Petromyzontiformes</taxon>
        <taxon>Petromyzontidae</taxon>
        <taxon>Petromyzon</taxon>
    </lineage>
</organism>
<dbReference type="GO" id="GO:0005615">
    <property type="term" value="C:extracellular space"/>
    <property type="evidence" value="ECO:0007669"/>
    <property type="project" value="TreeGrafter"/>
</dbReference>
<reference evidence="15" key="1">
    <citation type="submission" date="2025-08" db="UniProtKB">
        <authorList>
            <consortium name="RefSeq"/>
        </authorList>
    </citation>
    <scope>IDENTIFICATION</scope>
    <source>
        <tissue evidence="15">Sperm</tissue>
    </source>
</reference>
<dbReference type="RefSeq" id="XP_032819952.1">
    <property type="nucleotide sequence ID" value="XM_032964061.1"/>
</dbReference>
<gene>
    <name evidence="15" type="primary">LOC116947856</name>
</gene>
<dbReference type="CDD" id="cd00191">
    <property type="entry name" value="TY"/>
    <property type="match status" value="2"/>
</dbReference>
<dbReference type="PROSITE" id="PS51162">
    <property type="entry name" value="THYROGLOBULIN_1_2"/>
    <property type="match status" value="2"/>
</dbReference>
<dbReference type="Gene3D" id="3.30.60.30">
    <property type="match status" value="1"/>
</dbReference>
<dbReference type="InterPro" id="IPR000716">
    <property type="entry name" value="Thyroglobulin_1"/>
</dbReference>
<proteinExistence type="predicted"/>
<dbReference type="GO" id="GO:0005604">
    <property type="term" value="C:basement membrane"/>
    <property type="evidence" value="ECO:0007669"/>
    <property type="project" value="TreeGrafter"/>
</dbReference>
<dbReference type="SUPFAM" id="SSF47473">
    <property type="entry name" value="EF-hand"/>
    <property type="match status" value="1"/>
</dbReference>
<dbReference type="PROSITE" id="PS50222">
    <property type="entry name" value="EF_HAND_2"/>
    <property type="match status" value="1"/>
</dbReference>
<keyword evidence="3 10" id="KW-0732">Signal</keyword>
<feature type="signal peptide" evidence="10">
    <location>
        <begin position="1"/>
        <end position="25"/>
    </location>
</feature>
<dbReference type="Gene3D" id="4.10.800.10">
    <property type="entry name" value="Thyroglobulin type-1"/>
    <property type="match status" value="2"/>
</dbReference>
<feature type="compositionally biased region" description="Basic and acidic residues" evidence="9">
    <location>
        <begin position="345"/>
        <end position="356"/>
    </location>
</feature>
<evidence type="ECO:0000259" key="11">
    <source>
        <dbReference type="PROSITE" id="PS50222"/>
    </source>
</evidence>
<feature type="domain" description="Kazal-like" evidence="13">
    <location>
        <begin position="37"/>
        <end position="94"/>
    </location>
</feature>
<dbReference type="GO" id="GO:0030198">
    <property type="term" value="P:extracellular matrix organization"/>
    <property type="evidence" value="ECO:0007669"/>
    <property type="project" value="TreeGrafter"/>
</dbReference>
<dbReference type="SUPFAM" id="SSF100895">
    <property type="entry name" value="Kazal-type serine protease inhibitors"/>
    <property type="match status" value="1"/>
</dbReference>
<dbReference type="SMART" id="SM00211">
    <property type="entry name" value="TY"/>
    <property type="match status" value="2"/>
</dbReference>
<dbReference type="Gene3D" id="1.10.238.10">
    <property type="entry name" value="EF-hand"/>
    <property type="match status" value="1"/>
</dbReference>
<feature type="disulfide bond" evidence="8">
    <location>
        <begin position="132"/>
        <end position="139"/>
    </location>
</feature>
<feature type="chain" id="PRO_5042579791" evidence="10">
    <location>
        <begin position="26"/>
        <end position="533"/>
    </location>
</feature>
<dbReference type="PROSITE" id="PS51465">
    <property type="entry name" value="KAZAL_2"/>
    <property type="match status" value="1"/>
</dbReference>
<dbReference type="GO" id="GO:0050840">
    <property type="term" value="F:extracellular matrix binding"/>
    <property type="evidence" value="ECO:0007669"/>
    <property type="project" value="TreeGrafter"/>
</dbReference>
<dbReference type="Pfam" id="PF00086">
    <property type="entry name" value="Thyroglobulin_1"/>
    <property type="match status" value="2"/>
</dbReference>
<feature type="compositionally biased region" description="Basic and acidic residues" evidence="9">
    <location>
        <begin position="215"/>
        <end position="230"/>
    </location>
</feature>
<evidence type="ECO:0000256" key="10">
    <source>
        <dbReference type="SAM" id="SignalP"/>
    </source>
</evidence>
<dbReference type="SUPFAM" id="SSF57610">
    <property type="entry name" value="Thyroglobulin type-1 domain"/>
    <property type="match status" value="2"/>
</dbReference>
<dbReference type="InterPro" id="IPR011992">
    <property type="entry name" value="EF-hand-dom_pair"/>
</dbReference>
<comment type="subcellular location">
    <subcellularLocation>
        <location evidence="1">Secreted</location>
        <location evidence="1">Extracellular space</location>
        <location evidence="1">Extracellular matrix</location>
    </subcellularLocation>
</comment>
<dbReference type="SMART" id="SM00280">
    <property type="entry name" value="KAZAL"/>
    <property type="match status" value="1"/>
</dbReference>
<dbReference type="InterPro" id="IPR002350">
    <property type="entry name" value="Kazal_dom"/>
</dbReference>
<evidence type="ECO:0000256" key="4">
    <source>
        <dbReference type="ARBA" id="ARBA00022737"/>
    </source>
</evidence>
<feature type="compositionally biased region" description="Basic residues" evidence="9">
    <location>
        <begin position="514"/>
        <end position="524"/>
    </location>
</feature>
<dbReference type="InterPro" id="IPR051950">
    <property type="entry name" value="Dev_reg/Prot_inhib"/>
</dbReference>
<dbReference type="Pfam" id="PF10591">
    <property type="entry name" value="SPARC_Ca_bdg"/>
    <property type="match status" value="1"/>
</dbReference>
<dbReference type="InterPro" id="IPR036058">
    <property type="entry name" value="Kazal_dom_sf"/>
</dbReference>
<feature type="disulfide bond" evidence="8">
    <location>
        <begin position="141"/>
        <end position="161"/>
    </location>
</feature>
<dbReference type="InterPro" id="IPR019577">
    <property type="entry name" value="SPARC/Testican_Ca-bd-dom"/>
</dbReference>
<evidence type="ECO:0000259" key="12">
    <source>
        <dbReference type="PROSITE" id="PS51162"/>
    </source>
</evidence>
<evidence type="ECO:0000256" key="7">
    <source>
        <dbReference type="ARBA" id="ARBA00023180"/>
    </source>
</evidence>
<dbReference type="PROSITE" id="PS00018">
    <property type="entry name" value="EF_HAND_1"/>
    <property type="match status" value="1"/>
</dbReference>
<feature type="region of interest" description="Disordered" evidence="9">
    <location>
        <begin position="503"/>
        <end position="533"/>
    </location>
</feature>
<dbReference type="KEGG" id="pmrn:116947856"/>
<protein>
    <submittedName>
        <fullName evidence="15">SPARC-related modular calcium-binding protein 2-like</fullName>
    </submittedName>
</protein>
<dbReference type="FunFam" id="4.10.800.10:FF:000004">
    <property type="entry name" value="SPARC-related modular calcium-binding protein 1"/>
    <property type="match status" value="1"/>
</dbReference>
<keyword evidence="2" id="KW-0964">Secreted</keyword>
<keyword evidence="14" id="KW-1185">Reference proteome</keyword>
<comment type="caution">
    <text evidence="8">Lacks conserved residue(s) required for the propagation of feature annotation.</text>
</comment>
<feature type="disulfide bond" evidence="8">
    <location>
        <begin position="311"/>
        <end position="318"/>
    </location>
</feature>
<keyword evidence="5" id="KW-0106">Calcium</keyword>
<dbReference type="PANTHER" id="PTHR12352:SF30">
    <property type="entry name" value="FI05255P"/>
    <property type="match status" value="1"/>
</dbReference>
<evidence type="ECO:0000313" key="14">
    <source>
        <dbReference type="Proteomes" id="UP001318040"/>
    </source>
</evidence>
<feature type="domain" description="Thyroglobulin type-1" evidence="12">
    <location>
        <begin position="95"/>
        <end position="161"/>
    </location>
</feature>
<dbReference type="CDD" id="cd00104">
    <property type="entry name" value="KAZAL_FS"/>
    <property type="match status" value="1"/>
</dbReference>
<dbReference type="InterPro" id="IPR036857">
    <property type="entry name" value="Thyroglobulin_1_sf"/>
</dbReference>
<evidence type="ECO:0000256" key="8">
    <source>
        <dbReference type="PROSITE-ProRule" id="PRU00500"/>
    </source>
</evidence>
<dbReference type="Pfam" id="PF07648">
    <property type="entry name" value="Kazal_2"/>
    <property type="match status" value="1"/>
</dbReference>
<keyword evidence="7" id="KW-0325">Glycoprotein</keyword>
<evidence type="ECO:0000256" key="1">
    <source>
        <dbReference type="ARBA" id="ARBA00004498"/>
    </source>
</evidence>
<dbReference type="GO" id="GO:0008201">
    <property type="term" value="F:heparin binding"/>
    <property type="evidence" value="ECO:0007669"/>
    <property type="project" value="TreeGrafter"/>
</dbReference>
<sequence length="533" mass="57855">MEAGGGVVALGAWAALCFFLRLVAAQRDGLMMLIGEQKAERECLRLECPSQTAGLPRRPLCASDGRTFASHCDLRRARCKDPLLSVAHRGRCKEMSRCQAERSHAQKQARRETRAVFIPECNADGSYSQVQCHNLTRYCWCVTPQGRPISGSSVEASTPQCTGGPPQRIRTNTHGKANDKSILDPLVHAPRLLESGGVWQDGDGDITRYPGRAGTAEERNRTGSEIREPTLLKSNIGKRSGRVGVPVKSTDSVLSHPHHHHPHQPQDQQQQGASCELERKTALDLAQKRPGEDSFVPECGDGGQLFLPVQCYLSTGYCWCVFVDSGRPIPGSSKRDEPPICDGNARVRNEATDPFRGRPMQGCPAPKRAEFITSVLDALTTDMVSAINSSRGSRVPEPNPRHTLEERVVRWHFSRVDRDRDGAVSPGEARALRRLLRRRAAAPRRCARRFLDFCDLSGDRELSLAELTGCLGIATSAATSTSSSSSVLFLSSSSASSAAAAAASSSTGSSAHNGRLKTPIKRHGPNPLASFLV</sequence>
<evidence type="ECO:0000256" key="6">
    <source>
        <dbReference type="ARBA" id="ARBA00023157"/>
    </source>
</evidence>
<evidence type="ECO:0000256" key="5">
    <source>
        <dbReference type="ARBA" id="ARBA00022837"/>
    </source>
</evidence>
<feature type="compositionally biased region" description="Polar residues" evidence="9">
    <location>
        <begin position="152"/>
        <end position="161"/>
    </location>
</feature>
<keyword evidence="4" id="KW-0677">Repeat</keyword>
<dbReference type="InterPro" id="IPR002048">
    <property type="entry name" value="EF_hand_dom"/>
</dbReference>
<accession>A0AAJ7X3R0</accession>
<feature type="region of interest" description="Disordered" evidence="9">
    <location>
        <begin position="152"/>
        <end position="180"/>
    </location>
</feature>
<keyword evidence="6 8" id="KW-1015">Disulfide bond</keyword>
<dbReference type="InterPro" id="IPR018247">
    <property type="entry name" value="EF_Hand_1_Ca_BS"/>
</dbReference>
<evidence type="ECO:0000256" key="9">
    <source>
        <dbReference type="SAM" id="MobiDB-lite"/>
    </source>
</evidence>
<feature type="domain" description="EF-hand" evidence="11">
    <location>
        <begin position="404"/>
        <end position="439"/>
    </location>
</feature>
<dbReference type="GO" id="GO:0005509">
    <property type="term" value="F:calcium ion binding"/>
    <property type="evidence" value="ECO:0007669"/>
    <property type="project" value="InterPro"/>
</dbReference>
<dbReference type="PANTHER" id="PTHR12352">
    <property type="entry name" value="SECRETED MODULAR CALCIUM-BINDING PROTEIN"/>
    <property type="match status" value="1"/>
</dbReference>
<evidence type="ECO:0000313" key="15">
    <source>
        <dbReference type="RefSeq" id="XP_032819952.1"/>
    </source>
</evidence>
<feature type="region of interest" description="Disordered" evidence="9">
    <location>
        <begin position="203"/>
        <end position="277"/>
    </location>
</feature>
<evidence type="ECO:0000256" key="2">
    <source>
        <dbReference type="ARBA" id="ARBA00022525"/>
    </source>
</evidence>
<feature type="region of interest" description="Disordered" evidence="9">
    <location>
        <begin position="332"/>
        <end position="363"/>
    </location>
</feature>
<name>A0AAJ7X3R0_PETMA</name>
<dbReference type="Proteomes" id="UP001318040">
    <property type="component" value="Chromosome 31"/>
</dbReference>
<feature type="domain" description="Thyroglobulin type-1" evidence="12">
    <location>
        <begin position="272"/>
        <end position="341"/>
    </location>
</feature>
<evidence type="ECO:0000259" key="13">
    <source>
        <dbReference type="PROSITE" id="PS51465"/>
    </source>
</evidence>
<dbReference type="AlphaFoldDB" id="A0AAJ7X3R0"/>